<dbReference type="PROSITE" id="PS51186">
    <property type="entry name" value="GNAT"/>
    <property type="match status" value="1"/>
</dbReference>
<comment type="caution">
    <text evidence="2">The sequence shown here is derived from an EMBL/GenBank/DDBJ whole genome shotgun (WGS) entry which is preliminary data.</text>
</comment>
<organism evidence="2 3">
    <name type="scientific">Cellulomonas hominis</name>
    <dbReference type="NCBI Taxonomy" id="156981"/>
    <lineage>
        <taxon>Bacteria</taxon>
        <taxon>Bacillati</taxon>
        <taxon>Actinomycetota</taxon>
        <taxon>Actinomycetes</taxon>
        <taxon>Micrococcales</taxon>
        <taxon>Cellulomonadaceae</taxon>
        <taxon>Cellulomonas</taxon>
    </lineage>
</organism>
<proteinExistence type="predicted"/>
<dbReference type="EMBL" id="SZYE01000001">
    <property type="protein sequence ID" value="TKR27478.1"/>
    <property type="molecule type" value="Genomic_DNA"/>
</dbReference>
<dbReference type="InterPro" id="IPR016181">
    <property type="entry name" value="Acyl_CoA_acyltransferase"/>
</dbReference>
<dbReference type="OrthoDB" id="9773249at2"/>
<sequence length="505" mass="55897">MSTGGADPASRFALLLDTNAFIALEPTSPSFQSDLPDAAELVHLAQLGGHRFYLSAGTSHDIDRDARTERRRANHLLARKYQHLEPITPPADLLAVLEEDAPPPGRHHNNDVDLEMLAAVWVGAVDFLVTQDNKLRRRGVRAGIGERVLTIVEAVAFLRRLMPRASVPPPAVTPLRTYNLDPHDPIFDSLREDYTGFDAWFARARQAPGRPSWVIEVEDGSYGALMIVKDEPPEDTEFPGKVLKLCTFKVAPHAMGRAYGELLLKTLFGVLHAGSYDTVYVTTYPKQDRLIELLGDFGFVHHNSPATEDEELVLVKYRRPADPSVTDPLTAHQLHGPPYVHPAARAFVVPVIPVWHDALFPDFEMGFGLWTGNHAYGNALRKAYVSGSRSRLVGAGDTLLFYRSADLQAATVVGVVEDVHVSTDSESIRQFVGRRTVYTPQDLADMEADHGELHALIFRQDRLLDPPVSLRTLRLMGALNGPPQSITEVREGGRPWVHQQLAASQ</sequence>
<gene>
    <name evidence="2" type="ORF">FA014_00235</name>
</gene>
<feature type="domain" description="N-acetyltransferase" evidence="1">
    <location>
        <begin position="173"/>
        <end position="319"/>
    </location>
</feature>
<dbReference type="Proteomes" id="UP000308121">
    <property type="component" value="Unassembled WGS sequence"/>
</dbReference>
<accession>A0A7Z8NS15</accession>
<reference evidence="2 3" key="1">
    <citation type="submission" date="2019-05" db="EMBL/GenBank/DDBJ databases">
        <title>Genome sequence of Cellulomonas hominis strain CS1.</title>
        <authorList>
            <person name="Belmont J."/>
            <person name="Maclea K.S."/>
        </authorList>
    </citation>
    <scope>NUCLEOTIDE SEQUENCE [LARGE SCALE GENOMIC DNA]</scope>
    <source>
        <strain evidence="2 3">CS1</strain>
    </source>
</reference>
<dbReference type="RefSeq" id="WP_154727703.1">
    <property type="nucleotide sequence ID" value="NZ_SZYE01000001.1"/>
</dbReference>
<dbReference type="InterPro" id="IPR000182">
    <property type="entry name" value="GNAT_dom"/>
</dbReference>
<name>A0A7Z8NS15_9CELL</name>
<protein>
    <recommendedName>
        <fullName evidence="1">N-acetyltransferase domain-containing protein</fullName>
    </recommendedName>
</protein>
<dbReference type="AlphaFoldDB" id="A0A7Z8NS15"/>
<dbReference type="SUPFAM" id="SSF55729">
    <property type="entry name" value="Acyl-CoA N-acyltransferases (Nat)"/>
    <property type="match status" value="1"/>
</dbReference>
<evidence type="ECO:0000259" key="1">
    <source>
        <dbReference type="PROSITE" id="PS51186"/>
    </source>
</evidence>
<dbReference type="GO" id="GO:0016747">
    <property type="term" value="F:acyltransferase activity, transferring groups other than amino-acyl groups"/>
    <property type="evidence" value="ECO:0007669"/>
    <property type="project" value="InterPro"/>
</dbReference>
<dbReference type="Gene3D" id="3.40.630.30">
    <property type="match status" value="1"/>
</dbReference>
<evidence type="ECO:0000313" key="2">
    <source>
        <dbReference type="EMBL" id="TKR27478.1"/>
    </source>
</evidence>
<evidence type="ECO:0000313" key="3">
    <source>
        <dbReference type="Proteomes" id="UP000308121"/>
    </source>
</evidence>